<accession>A0A507AZ30</accession>
<organism evidence="2 3">
    <name type="scientific">Thyridium curvatum</name>
    <dbReference type="NCBI Taxonomy" id="1093900"/>
    <lineage>
        <taxon>Eukaryota</taxon>
        <taxon>Fungi</taxon>
        <taxon>Dikarya</taxon>
        <taxon>Ascomycota</taxon>
        <taxon>Pezizomycotina</taxon>
        <taxon>Sordariomycetes</taxon>
        <taxon>Sordariomycetidae</taxon>
        <taxon>Thyridiales</taxon>
        <taxon>Thyridiaceae</taxon>
        <taxon>Thyridium</taxon>
    </lineage>
</organism>
<dbReference type="EMBL" id="SKBQ01000059">
    <property type="protein sequence ID" value="TPX10279.1"/>
    <property type="molecule type" value="Genomic_DNA"/>
</dbReference>
<dbReference type="RefSeq" id="XP_030991990.1">
    <property type="nucleotide sequence ID" value="XM_031143566.1"/>
</dbReference>
<reference evidence="2 3" key="1">
    <citation type="submission" date="2019-06" db="EMBL/GenBank/DDBJ databases">
        <title>Draft genome sequence of the filamentous fungus Phialemoniopsis curvata isolated from diesel fuel.</title>
        <authorList>
            <person name="Varaljay V.A."/>
            <person name="Lyon W.J."/>
            <person name="Crouch A.L."/>
            <person name="Drake C.E."/>
            <person name="Hollomon J.M."/>
            <person name="Nadeau L.J."/>
            <person name="Nunn H.S."/>
            <person name="Stevenson B.S."/>
            <person name="Bojanowski C.L."/>
            <person name="Crookes-Goodson W.J."/>
        </authorList>
    </citation>
    <scope>NUCLEOTIDE SEQUENCE [LARGE SCALE GENOMIC DNA]</scope>
    <source>
        <strain evidence="2 3">D216</strain>
    </source>
</reference>
<feature type="compositionally biased region" description="Low complexity" evidence="1">
    <location>
        <begin position="107"/>
        <end position="119"/>
    </location>
</feature>
<comment type="caution">
    <text evidence="2">The sequence shown here is derived from an EMBL/GenBank/DDBJ whole genome shotgun (WGS) entry which is preliminary data.</text>
</comment>
<evidence type="ECO:0000313" key="3">
    <source>
        <dbReference type="Proteomes" id="UP000319257"/>
    </source>
</evidence>
<sequence length="290" mass="31641">MAADMASGLTLFPHGSAPHRQQGFRNSISSSEISPFSQCSTLISASDSSVSTPSEMLGPVYGDGLASDCDADSPAESPSPRRTPYPGAYSPHVGTRWRRHAHHHGLSSGSCSVQPGSSPDRPVLDLGTRSRGSSAQDLFEMAMNLGASPAELADALELYPGLKEAALASHAKRLDALLRKVESRSRSGALQQELDTRFGHVDKAKGKKGHQHQIWDRITSPTVQGYQNRRDRRDRTMPEDDSSREFVAQWLAKCKEMVSPSTPRGSSRPHGIRESFVDMAHKVLRFSPKR</sequence>
<dbReference type="AlphaFoldDB" id="A0A507AZ30"/>
<feature type="compositionally biased region" description="Basic residues" evidence="1">
    <location>
        <begin position="95"/>
        <end position="105"/>
    </location>
</feature>
<dbReference type="Proteomes" id="UP000319257">
    <property type="component" value="Unassembled WGS sequence"/>
</dbReference>
<dbReference type="InParanoid" id="A0A507AZ30"/>
<feature type="region of interest" description="Disordered" evidence="1">
    <location>
        <begin position="44"/>
        <end position="131"/>
    </location>
</feature>
<feature type="region of interest" description="Disordered" evidence="1">
    <location>
        <begin position="224"/>
        <end position="243"/>
    </location>
</feature>
<evidence type="ECO:0000256" key="1">
    <source>
        <dbReference type="SAM" id="MobiDB-lite"/>
    </source>
</evidence>
<evidence type="ECO:0000313" key="2">
    <source>
        <dbReference type="EMBL" id="TPX10279.1"/>
    </source>
</evidence>
<feature type="compositionally biased region" description="Polar residues" evidence="1">
    <location>
        <begin position="44"/>
        <end position="54"/>
    </location>
</feature>
<feature type="region of interest" description="Disordered" evidence="1">
    <location>
        <begin position="257"/>
        <end position="276"/>
    </location>
</feature>
<protein>
    <submittedName>
        <fullName evidence="2">Uncharacterized protein</fullName>
    </submittedName>
</protein>
<feature type="region of interest" description="Disordered" evidence="1">
    <location>
        <begin position="1"/>
        <end position="32"/>
    </location>
</feature>
<name>A0A507AZ30_9PEZI</name>
<gene>
    <name evidence="2" type="ORF">E0L32_008684</name>
</gene>
<feature type="compositionally biased region" description="Basic and acidic residues" evidence="1">
    <location>
        <begin position="228"/>
        <end position="243"/>
    </location>
</feature>
<keyword evidence="3" id="KW-1185">Reference proteome</keyword>
<proteinExistence type="predicted"/>
<dbReference type="GeneID" id="41976131"/>